<proteinExistence type="predicted"/>
<gene>
    <name evidence="1" type="ORF">HaLaN_28381</name>
</gene>
<comment type="caution">
    <text evidence="1">The sequence shown here is derived from an EMBL/GenBank/DDBJ whole genome shotgun (WGS) entry which is preliminary data.</text>
</comment>
<evidence type="ECO:0000313" key="2">
    <source>
        <dbReference type="Proteomes" id="UP000485058"/>
    </source>
</evidence>
<name>A0A6A0AAR2_HAELA</name>
<dbReference type="AlphaFoldDB" id="A0A6A0AAR2"/>
<keyword evidence="2" id="KW-1185">Reference proteome</keyword>
<sequence length="108" mass="11452">MLRSFTRRLSQVTTSIAVAVAQAASAGNGEAIAIAIAISVSCGRMDEVTSGLTQAYSQILEMHMRVSLTWLTVAGRPVVVIQQQPKQCSSLMSLAPRLTPDAHAAQMP</sequence>
<protein>
    <submittedName>
        <fullName evidence="1">Uncharacterized protein</fullName>
    </submittedName>
</protein>
<evidence type="ECO:0000313" key="1">
    <source>
        <dbReference type="EMBL" id="GFH29682.1"/>
    </source>
</evidence>
<organism evidence="1 2">
    <name type="scientific">Haematococcus lacustris</name>
    <name type="common">Green alga</name>
    <name type="synonym">Haematococcus pluvialis</name>
    <dbReference type="NCBI Taxonomy" id="44745"/>
    <lineage>
        <taxon>Eukaryota</taxon>
        <taxon>Viridiplantae</taxon>
        <taxon>Chlorophyta</taxon>
        <taxon>core chlorophytes</taxon>
        <taxon>Chlorophyceae</taxon>
        <taxon>CS clade</taxon>
        <taxon>Chlamydomonadales</taxon>
        <taxon>Haematococcaceae</taxon>
        <taxon>Haematococcus</taxon>
    </lineage>
</organism>
<accession>A0A6A0AAR2</accession>
<dbReference type="Proteomes" id="UP000485058">
    <property type="component" value="Unassembled WGS sequence"/>
</dbReference>
<dbReference type="EMBL" id="BLLF01004472">
    <property type="protein sequence ID" value="GFH29682.1"/>
    <property type="molecule type" value="Genomic_DNA"/>
</dbReference>
<reference evidence="1 2" key="1">
    <citation type="submission" date="2020-02" db="EMBL/GenBank/DDBJ databases">
        <title>Draft genome sequence of Haematococcus lacustris strain NIES-144.</title>
        <authorList>
            <person name="Morimoto D."/>
            <person name="Nakagawa S."/>
            <person name="Yoshida T."/>
            <person name="Sawayama S."/>
        </authorList>
    </citation>
    <scope>NUCLEOTIDE SEQUENCE [LARGE SCALE GENOMIC DNA]</scope>
    <source>
        <strain evidence="1 2">NIES-144</strain>
    </source>
</reference>